<accession>A0A5J5DFH4</accession>
<feature type="compositionally biased region" description="Acidic residues" evidence="1">
    <location>
        <begin position="70"/>
        <end position="79"/>
    </location>
</feature>
<comment type="caution">
    <text evidence="2">The sequence shown here is derived from an EMBL/GenBank/DDBJ whole genome shotgun (WGS) entry which is preliminary data.</text>
</comment>
<feature type="compositionally biased region" description="Basic and acidic residues" evidence="1">
    <location>
        <begin position="117"/>
        <end position="132"/>
    </location>
</feature>
<dbReference type="Proteomes" id="UP000327493">
    <property type="component" value="Chromosome 6"/>
</dbReference>
<gene>
    <name evidence="2" type="ORF">FQN60_017405</name>
</gene>
<protein>
    <submittedName>
        <fullName evidence="2">Uncharacterized protein</fullName>
    </submittedName>
</protein>
<feature type="region of interest" description="Disordered" evidence="1">
    <location>
        <begin position="152"/>
        <end position="209"/>
    </location>
</feature>
<proteinExistence type="predicted"/>
<feature type="region of interest" description="Disordered" evidence="1">
    <location>
        <begin position="25"/>
        <end position="138"/>
    </location>
</feature>
<reference evidence="2 3" key="1">
    <citation type="submission" date="2019-08" db="EMBL/GenBank/DDBJ databases">
        <title>A chromosome-level genome assembly, high-density linkage maps, and genome scans reveal the genomic architecture of hybrid incompatibilities underlying speciation via character displacement in darters (Percidae: Etheostominae).</title>
        <authorList>
            <person name="Moran R.L."/>
            <person name="Catchen J.M."/>
            <person name="Fuller R.C."/>
        </authorList>
    </citation>
    <scope>NUCLEOTIDE SEQUENCE [LARGE SCALE GENOMIC DNA]</scope>
    <source>
        <strain evidence="2">EspeVRDwgs_2016</strain>
        <tissue evidence="2">Muscle</tissue>
    </source>
</reference>
<dbReference type="AlphaFoldDB" id="A0A5J5DFH4"/>
<dbReference type="EMBL" id="VOFY01000006">
    <property type="protein sequence ID" value="KAA8592031.1"/>
    <property type="molecule type" value="Genomic_DNA"/>
</dbReference>
<feature type="compositionally biased region" description="Basic and acidic residues" evidence="1">
    <location>
        <begin position="164"/>
        <end position="173"/>
    </location>
</feature>
<feature type="compositionally biased region" description="Polar residues" evidence="1">
    <location>
        <begin position="90"/>
        <end position="99"/>
    </location>
</feature>
<feature type="compositionally biased region" description="Low complexity" evidence="1">
    <location>
        <begin position="186"/>
        <end position="209"/>
    </location>
</feature>
<keyword evidence="3" id="KW-1185">Reference proteome</keyword>
<evidence type="ECO:0000256" key="1">
    <source>
        <dbReference type="SAM" id="MobiDB-lite"/>
    </source>
</evidence>
<evidence type="ECO:0000313" key="3">
    <source>
        <dbReference type="Proteomes" id="UP000327493"/>
    </source>
</evidence>
<name>A0A5J5DFH4_9PERO</name>
<sequence length="209" mass="21916">MMALRGGPPPPGFRQLSVLLVDCLKEPADPGPAGRLHQDGDSSAVARKTPGPNGWILHPAAEQSYASIEVELEEEEDGRSEDGRSEDGVSSGNPQQADTIKQEPHWGDTDTAAQIRPCEDVVDDYKDPDWKEGLVSPEDGVVWLILSESLKTEATLDEAGGGDSAERRQEPDAKTPNGSSDDVATPEQPGAAEASEPGAPAAAAAGRSV</sequence>
<organism evidence="2 3">
    <name type="scientific">Etheostoma spectabile</name>
    <name type="common">orangethroat darter</name>
    <dbReference type="NCBI Taxonomy" id="54343"/>
    <lineage>
        <taxon>Eukaryota</taxon>
        <taxon>Metazoa</taxon>
        <taxon>Chordata</taxon>
        <taxon>Craniata</taxon>
        <taxon>Vertebrata</taxon>
        <taxon>Euteleostomi</taxon>
        <taxon>Actinopterygii</taxon>
        <taxon>Neopterygii</taxon>
        <taxon>Teleostei</taxon>
        <taxon>Neoteleostei</taxon>
        <taxon>Acanthomorphata</taxon>
        <taxon>Eupercaria</taxon>
        <taxon>Perciformes</taxon>
        <taxon>Percoidei</taxon>
        <taxon>Percidae</taxon>
        <taxon>Etheostomatinae</taxon>
        <taxon>Etheostoma</taxon>
    </lineage>
</organism>
<evidence type="ECO:0000313" key="2">
    <source>
        <dbReference type="EMBL" id="KAA8592031.1"/>
    </source>
</evidence>